<evidence type="ECO:0000259" key="4">
    <source>
        <dbReference type="Pfam" id="PF03781"/>
    </source>
</evidence>
<dbReference type="GO" id="GO:0008168">
    <property type="term" value="F:methyltransferase activity"/>
    <property type="evidence" value="ECO:0007669"/>
    <property type="project" value="UniProtKB-KW"/>
</dbReference>
<dbReference type="SUPFAM" id="SSF56436">
    <property type="entry name" value="C-type lectin-like"/>
    <property type="match status" value="1"/>
</dbReference>
<dbReference type="EMBL" id="MZNU01000059">
    <property type="protein sequence ID" value="OWP05911.1"/>
    <property type="molecule type" value="Genomic_DNA"/>
</dbReference>
<evidence type="ECO:0000313" key="7">
    <source>
        <dbReference type="Proteomes" id="UP000242519"/>
    </source>
</evidence>
<dbReference type="Pfam" id="PF03781">
    <property type="entry name" value="FGE-sulfatase"/>
    <property type="match status" value="1"/>
</dbReference>
<feature type="domain" description="Histidine-specific methyltransferase SAM-dependent" evidence="5">
    <location>
        <begin position="20"/>
        <end position="324"/>
    </location>
</feature>
<keyword evidence="2" id="KW-0808">Transferase</keyword>
<protein>
    <recommendedName>
        <fullName evidence="8">DUF323 domain protein</fullName>
    </recommendedName>
</protein>
<comment type="caution">
    <text evidence="6">The sequence shown here is derived from an EMBL/GenBank/DDBJ whole genome shotgun (WGS) entry which is preliminary data.</text>
</comment>
<reference evidence="6 7" key="1">
    <citation type="submission" date="2017-04" db="EMBL/GenBank/DDBJ databases">
        <title>Draft genome sequence of Marssonina coronaria NL1: causal agent of apple blotch.</title>
        <authorList>
            <person name="Cheng Q."/>
        </authorList>
    </citation>
    <scope>NUCLEOTIDE SEQUENCE [LARGE SCALE GENOMIC DNA]</scope>
    <source>
        <strain evidence="6 7">NL1</strain>
    </source>
</reference>
<dbReference type="InterPro" id="IPR019257">
    <property type="entry name" value="MeTrfase_dom"/>
</dbReference>
<name>A0A218ZCX2_9HELO</name>
<dbReference type="InParanoid" id="A0A218ZCX2"/>
<evidence type="ECO:0008006" key="8">
    <source>
        <dbReference type="Google" id="ProtNLM"/>
    </source>
</evidence>
<proteinExistence type="predicted"/>
<dbReference type="Gene3D" id="3.40.50.150">
    <property type="entry name" value="Vaccinia Virus protein VP39"/>
    <property type="match status" value="1"/>
</dbReference>
<dbReference type="GO" id="GO:0032259">
    <property type="term" value="P:methylation"/>
    <property type="evidence" value="ECO:0007669"/>
    <property type="project" value="UniProtKB-KW"/>
</dbReference>
<feature type="region of interest" description="Disordered" evidence="3">
    <location>
        <begin position="699"/>
        <end position="719"/>
    </location>
</feature>
<evidence type="ECO:0000256" key="1">
    <source>
        <dbReference type="ARBA" id="ARBA00022603"/>
    </source>
</evidence>
<dbReference type="InterPro" id="IPR042095">
    <property type="entry name" value="SUMF_sf"/>
</dbReference>
<evidence type="ECO:0000313" key="6">
    <source>
        <dbReference type="EMBL" id="OWP05911.1"/>
    </source>
</evidence>
<dbReference type="InterPro" id="IPR051128">
    <property type="entry name" value="EgtD_Methyltrsf_superfamily"/>
</dbReference>
<gene>
    <name evidence="6" type="ORF">B2J93_6235</name>
</gene>
<organism evidence="6 7">
    <name type="scientific">Diplocarpon coronariae</name>
    <dbReference type="NCBI Taxonomy" id="2795749"/>
    <lineage>
        <taxon>Eukaryota</taxon>
        <taxon>Fungi</taxon>
        <taxon>Dikarya</taxon>
        <taxon>Ascomycota</taxon>
        <taxon>Pezizomycotina</taxon>
        <taxon>Leotiomycetes</taxon>
        <taxon>Helotiales</taxon>
        <taxon>Drepanopezizaceae</taxon>
        <taxon>Diplocarpon</taxon>
    </lineage>
</organism>
<dbReference type="Pfam" id="PF10017">
    <property type="entry name" value="Methyltransf_33"/>
    <property type="match status" value="1"/>
</dbReference>
<dbReference type="STRING" id="503106.A0A218ZCX2"/>
<evidence type="ECO:0000256" key="3">
    <source>
        <dbReference type="SAM" id="MobiDB-lite"/>
    </source>
</evidence>
<dbReference type="InterPro" id="IPR029063">
    <property type="entry name" value="SAM-dependent_MTases_sf"/>
</dbReference>
<dbReference type="NCBIfam" id="TIGR03439">
    <property type="entry name" value="methyl_EasF"/>
    <property type="match status" value="1"/>
</dbReference>
<dbReference type="AlphaFoldDB" id="A0A218ZCX2"/>
<dbReference type="Gene3D" id="3.90.1580.10">
    <property type="entry name" value="paralog of FGE (formylglycine-generating enzyme)"/>
    <property type="match status" value="1"/>
</dbReference>
<keyword evidence="7" id="KW-1185">Reference proteome</keyword>
<accession>A0A218ZCX2</accession>
<dbReference type="OrthoDB" id="659at2759"/>
<evidence type="ECO:0000256" key="2">
    <source>
        <dbReference type="ARBA" id="ARBA00022679"/>
    </source>
</evidence>
<dbReference type="PANTHER" id="PTHR43397:SF1">
    <property type="entry name" value="ERGOTHIONEINE BIOSYNTHESIS PROTEIN 1"/>
    <property type="match status" value="1"/>
</dbReference>
<dbReference type="Proteomes" id="UP000242519">
    <property type="component" value="Unassembled WGS sequence"/>
</dbReference>
<evidence type="ECO:0000259" key="5">
    <source>
        <dbReference type="Pfam" id="PF10017"/>
    </source>
</evidence>
<keyword evidence="1" id="KW-0489">Methyltransferase</keyword>
<sequence>MAPKVDIIDIRHDAVELSLKDEILKSLKPEEGLKKLPTLLLYDERGLQLFEEITYLEEYYLTNAEIEILQASSRRIAEAIPSGSMIVELGSGNLRKVSILLRALEEAGKDIDYYALDLSLKELYRTLEQVPAFEKVRCHGLHGTYDDGLDWLKTPENIARPKCIMSLGSSIGNFSRAGAAQFLRGFSQVMHSSDSMLVGMDATDDPSKVYHAYNDREGITHKFILNGLVNANAIYNEQVFEQKDWKVVGEYVFDQEGGRHQAFYSPVRDVSIKGVQVKAGERVKIEESLKYSADGVAQLWKDSGLKEVDRMSASSDAYSLHLLKRNMAFKTDPSLYAASTVPTLEDWRELWSVWDLVTRGMIPEAELNEKPIKLRNACVFYLGHIPTFIDIQLSAAAKQPMCESADFKKIFERGIDPDVDNPERCHDHSEVPEEWPPIDEILRYQAQVRAKIATYTTAKSIPRGIGRSLWIGFEHEIMHLETLLYMLLQSDKTLPPTKFRPYFEEKARLDGAAKVENEWFEIPEQRINIGLSDPEDNSGGDQHFGWDNEKPPRSVIVPAFKAQARAITNEDYARYLEQTHESKIPASWAENLTNGHANGPSNVYLNGQSNGHGAKSAPLTKAYLESKSVRTVYGLIPLKFALHWPVFASFDELAGCAKWMGGRIPTFEETRSIYSHVDGLRTKEAEQYLGKTVPAVNGHLVNDGVEESPPPRDSKPSEGSLELFTNLENANVGFKHWHPVAIAANGDKLAGQADMGGVWEWTSTELSKHEGFEPMNLYPAYTADFFDGKHNIVLGGSWATHPRIAGRKTFVNWYQRNYPYAWAGARLVRDL</sequence>
<dbReference type="InterPro" id="IPR016187">
    <property type="entry name" value="CTDL_fold"/>
</dbReference>
<dbReference type="InterPro" id="IPR017805">
    <property type="entry name" value="SAM_MeTrfase_EasF-type_put"/>
</dbReference>
<feature type="domain" description="Sulfatase-modifying factor enzyme-like" evidence="4">
    <location>
        <begin position="539"/>
        <end position="829"/>
    </location>
</feature>
<dbReference type="PANTHER" id="PTHR43397">
    <property type="entry name" value="ERGOTHIONEINE BIOSYNTHESIS PROTEIN 1"/>
    <property type="match status" value="1"/>
</dbReference>
<dbReference type="InterPro" id="IPR005532">
    <property type="entry name" value="SUMF_dom"/>
</dbReference>